<dbReference type="PANTHER" id="PTHR33823">
    <property type="entry name" value="RNA POLYMERASE-BINDING TRANSCRIPTION FACTOR DKSA-RELATED"/>
    <property type="match status" value="1"/>
</dbReference>
<keyword evidence="1" id="KW-0479">Metal-binding</keyword>
<evidence type="ECO:0000313" key="6">
    <source>
        <dbReference type="EMBL" id="PIP31947.1"/>
    </source>
</evidence>
<dbReference type="Proteomes" id="UP000230447">
    <property type="component" value="Unassembled WGS sequence"/>
</dbReference>
<keyword evidence="2" id="KW-0863">Zinc-finger</keyword>
<feature type="zinc finger region" description="dksA C4-type" evidence="4">
    <location>
        <begin position="92"/>
        <end position="116"/>
    </location>
</feature>
<dbReference type="EMBL" id="PCSB01000016">
    <property type="protein sequence ID" value="PIP31947.1"/>
    <property type="molecule type" value="Genomic_DNA"/>
</dbReference>
<organism evidence="6 7">
    <name type="scientific">bacterium (Candidatus Gribaldobacteria) CG23_combo_of_CG06-09_8_20_14_all_37_87_8</name>
    <dbReference type="NCBI Taxonomy" id="2014278"/>
    <lineage>
        <taxon>Bacteria</taxon>
        <taxon>Candidatus Gribaldobacteria</taxon>
    </lineage>
</organism>
<evidence type="ECO:0000256" key="2">
    <source>
        <dbReference type="ARBA" id="ARBA00022771"/>
    </source>
</evidence>
<evidence type="ECO:0000259" key="5">
    <source>
        <dbReference type="Pfam" id="PF01258"/>
    </source>
</evidence>
<reference evidence="6 7" key="1">
    <citation type="submission" date="2017-09" db="EMBL/GenBank/DDBJ databases">
        <title>Depth-based differentiation of microbial function through sediment-hosted aquifers and enrichment of novel symbionts in the deep terrestrial subsurface.</title>
        <authorList>
            <person name="Probst A.J."/>
            <person name="Ladd B."/>
            <person name="Jarett J.K."/>
            <person name="Geller-Mcgrath D.E."/>
            <person name="Sieber C.M."/>
            <person name="Emerson J.B."/>
            <person name="Anantharaman K."/>
            <person name="Thomas B.C."/>
            <person name="Malmstrom R."/>
            <person name="Stieglmeier M."/>
            <person name="Klingl A."/>
            <person name="Woyke T."/>
            <person name="Ryan C.M."/>
            <person name="Banfield J.F."/>
        </authorList>
    </citation>
    <scope>NUCLEOTIDE SEQUENCE [LARGE SCALE GENOMIC DNA]</scope>
    <source>
        <strain evidence="6">CG23_combo_of_CG06-09_8_20_14_all_37_87_8</strain>
    </source>
</reference>
<evidence type="ECO:0000256" key="1">
    <source>
        <dbReference type="ARBA" id="ARBA00022723"/>
    </source>
</evidence>
<feature type="domain" description="Zinc finger DksA/TraR C4-type" evidence="5">
    <location>
        <begin position="87"/>
        <end position="117"/>
    </location>
</feature>
<comment type="caution">
    <text evidence="6">The sequence shown here is derived from an EMBL/GenBank/DDBJ whole genome shotgun (WGS) entry which is preliminary data.</text>
</comment>
<gene>
    <name evidence="6" type="ORF">COX24_00825</name>
</gene>
<evidence type="ECO:0000256" key="3">
    <source>
        <dbReference type="ARBA" id="ARBA00022833"/>
    </source>
</evidence>
<dbReference type="InterPro" id="IPR020458">
    <property type="entry name" value="Znf_DskA_TraR_CS"/>
</dbReference>
<dbReference type="AlphaFoldDB" id="A0A2G9ZFL1"/>
<proteinExistence type="predicted"/>
<evidence type="ECO:0000313" key="7">
    <source>
        <dbReference type="Proteomes" id="UP000230447"/>
    </source>
</evidence>
<dbReference type="Pfam" id="PF01258">
    <property type="entry name" value="zf-dskA_traR"/>
    <property type="match status" value="1"/>
</dbReference>
<dbReference type="SUPFAM" id="SSF57716">
    <property type="entry name" value="Glucocorticoid receptor-like (DNA-binding domain)"/>
    <property type="match status" value="1"/>
</dbReference>
<name>A0A2G9ZFL1_9BACT</name>
<dbReference type="PANTHER" id="PTHR33823:SF4">
    <property type="entry name" value="GENERAL STRESS PROTEIN 16O"/>
    <property type="match status" value="1"/>
</dbReference>
<dbReference type="Gene3D" id="1.20.120.910">
    <property type="entry name" value="DksA, coiled-coil domain"/>
    <property type="match status" value="1"/>
</dbReference>
<keyword evidence="3" id="KW-0862">Zinc</keyword>
<dbReference type="GO" id="GO:0008270">
    <property type="term" value="F:zinc ion binding"/>
    <property type="evidence" value="ECO:0007669"/>
    <property type="project" value="UniProtKB-KW"/>
</dbReference>
<dbReference type="PROSITE" id="PS51128">
    <property type="entry name" value="ZF_DKSA_2"/>
    <property type="match status" value="1"/>
</dbReference>
<accession>A0A2G9ZFL1</accession>
<protein>
    <recommendedName>
        <fullName evidence="5">Zinc finger DksA/TraR C4-type domain-containing protein</fullName>
    </recommendedName>
</protein>
<evidence type="ECO:0000256" key="4">
    <source>
        <dbReference type="PROSITE-ProRule" id="PRU00510"/>
    </source>
</evidence>
<sequence length="117" mass="13378">MDKKFLSKQKEKMFLNKEGLEKKLASFAKETDQKNNWTAEMPSFDPGTSLEEEVDEVEEFGMRLALEQTLENELKKVDIAIEKIKKGKYGICEKCGKPIPKGRLEAYPQAETCAKCQ</sequence>
<dbReference type="InterPro" id="IPR000962">
    <property type="entry name" value="Znf_DskA_TraR"/>
</dbReference>
<dbReference type="PROSITE" id="PS01102">
    <property type="entry name" value="ZF_DKSA_1"/>
    <property type="match status" value="1"/>
</dbReference>